<keyword evidence="4" id="KW-1185">Reference proteome</keyword>
<dbReference type="InterPro" id="IPR011021">
    <property type="entry name" value="Arrestin-like_N"/>
</dbReference>
<feature type="domain" description="Arrestin-like N-terminal" evidence="2">
    <location>
        <begin position="15"/>
        <end position="146"/>
    </location>
</feature>
<evidence type="ECO:0000313" key="3">
    <source>
        <dbReference type="EMBL" id="KAJ3478937.1"/>
    </source>
</evidence>
<dbReference type="PANTHER" id="PTHR11188:SF17">
    <property type="entry name" value="FI21816P1"/>
    <property type="match status" value="1"/>
</dbReference>
<feature type="region of interest" description="Disordered" evidence="1">
    <location>
        <begin position="262"/>
        <end position="285"/>
    </location>
</feature>
<dbReference type="SUPFAM" id="SSF81296">
    <property type="entry name" value="E set domains"/>
    <property type="match status" value="1"/>
</dbReference>
<feature type="compositionally biased region" description="Basic and acidic residues" evidence="1">
    <location>
        <begin position="263"/>
        <end position="284"/>
    </location>
</feature>
<feature type="region of interest" description="Disordered" evidence="1">
    <location>
        <begin position="224"/>
        <end position="243"/>
    </location>
</feature>
<dbReference type="Pfam" id="PF00339">
    <property type="entry name" value="Arrestin_N"/>
    <property type="match status" value="1"/>
</dbReference>
<dbReference type="Gene3D" id="2.60.40.640">
    <property type="match status" value="1"/>
</dbReference>
<dbReference type="EMBL" id="JANAWD010000473">
    <property type="protein sequence ID" value="KAJ3478937.1"/>
    <property type="molecule type" value="Genomic_DNA"/>
</dbReference>
<evidence type="ECO:0000259" key="2">
    <source>
        <dbReference type="Pfam" id="PF00339"/>
    </source>
</evidence>
<dbReference type="InterPro" id="IPR014756">
    <property type="entry name" value="Ig_E-set"/>
</dbReference>
<protein>
    <recommendedName>
        <fullName evidence="2">Arrestin-like N-terminal domain-containing protein</fullName>
    </recommendedName>
</protein>
<accession>A0AAD5UVI1</accession>
<dbReference type="GO" id="GO:0015031">
    <property type="term" value="P:protein transport"/>
    <property type="evidence" value="ECO:0007669"/>
    <property type="project" value="TreeGrafter"/>
</dbReference>
<dbReference type="GO" id="GO:0005737">
    <property type="term" value="C:cytoplasm"/>
    <property type="evidence" value="ECO:0007669"/>
    <property type="project" value="TreeGrafter"/>
</dbReference>
<comment type="caution">
    <text evidence="3">The sequence shown here is derived from an EMBL/GenBank/DDBJ whole genome shotgun (WGS) entry which is preliminary data.</text>
</comment>
<evidence type="ECO:0000256" key="1">
    <source>
        <dbReference type="SAM" id="MobiDB-lite"/>
    </source>
</evidence>
<organism evidence="3 4">
    <name type="scientific">Meripilus lineatus</name>
    <dbReference type="NCBI Taxonomy" id="2056292"/>
    <lineage>
        <taxon>Eukaryota</taxon>
        <taxon>Fungi</taxon>
        <taxon>Dikarya</taxon>
        <taxon>Basidiomycota</taxon>
        <taxon>Agaricomycotina</taxon>
        <taxon>Agaricomycetes</taxon>
        <taxon>Polyporales</taxon>
        <taxon>Meripilaceae</taxon>
        <taxon>Meripilus</taxon>
    </lineage>
</organism>
<reference evidence="3" key="1">
    <citation type="submission" date="2022-07" db="EMBL/GenBank/DDBJ databases">
        <title>Genome Sequence of Physisporinus lineatus.</title>
        <authorList>
            <person name="Buettner E."/>
        </authorList>
    </citation>
    <scope>NUCLEOTIDE SEQUENCE</scope>
    <source>
        <strain evidence="3">VT162</strain>
    </source>
</reference>
<dbReference type="AlphaFoldDB" id="A0AAD5UVI1"/>
<gene>
    <name evidence="3" type="ORF">NLI96_g9405</name>
</gene>
<evidence type="ECO:0000313" key="4">
    <source>
        <dbReference type="Proteomes" id="UP001212997"/>
    </source>
</evidence>
<sequence length="412" mass="45762">MSPSKDPIQAVIVPQHVLVAGQVFHGEVELNFDALQEDEIQEVHVKLRGYCYTRVRNPAYQQQHQPMHEYENREILSENVTIWQKTAGVYPQPGSHDLRFPFSFHLPPNLPPSAHHEAYRGQGMVSYIVVAVGVREGTFHRNRRVAQKISVVPPDPSGAQVRGPLLEGWNGRWECVKAEDKIRRGIWGGYGTVQVQLSLPAIDVFPLFTAIPFTLQIITHTKEMDYDDTPSDPSDPIFPSPPTNPYDIEFILRSLTRVSTRRRSADVTDDEGKLGGMGVEDKSKAGGTSGVEVVVVPRVWVPKEGEGEKEKGEGKGCWRQESCMRSTIYFNCSPSFSTTGMSTEYHLHLSIDFPGIGNDTKLDFPLVIGSGLLTPEAQGGGYAPPMYGGMPLPQLGLPPAYWAHTDSDEKKE</sequence>
<dbReference type="PANTHER" id="PTHR11188">
    <property type="entry name" value="ARRESTIN DOMAIN CONTAINING PROTEIN"/>
    <property type="match status" value="1"/>
</dbReference>
<proteinExistence type="predicted"/>
<name>A0AAD5UVI1_9APHY</name>
<dbReference type="InterPro" id="IPR014752">
    <property type="entry name" value="Arrestin-like_C"/>
</dbReference>
<dbReference type="Proteomes" id="UP001212997">
    <property type="component" value="Unassembled WGS sequence"/>
</dbReference>
<dbReference type="InterPro" id="IPR050357">
    <property type="entry name" value="Arrestin_domain-protein"/>
</dbReference>